<dbReference type="RefSeq" id="WP_204202058.1">
    <property type="nucleotide sequence ID" value="NZ_JAFELM010000015.1"/>
</dbReference>
<dbReference type="EMBL" id="JAFELM010000015">
    <property type="protein sequence ID" value="MBM6616667.1"/>
    <property type="molecule type" value="Genomic_DNA"/>
</dbReference>
<evidence type="ECO:0000313" key="2">
    <source>
        <dbReference type="EMBL" id="MBM6616667.1"/>
    </source>
</evidence>
<sequence length="69" mass="8103">MKVLPLFAITCLLYGLLLRAQDWKDKAIWTEYILFSIGIIGLLFPLVINIYQIQKEKTEPVRDKDNHKL</sequence>
<protein>
    <submittedName>
        <fullName evidence="2">Uncharacterized protein</fullName>
    </submittedName>
</protein>
<keyword evidence="1" id="KW-0472">Membrane</keyword>
<keyword evidence="1" id="KW-0812">Transmembrane</keyword>
<proteinExistence type="predicted"/>
<evidence type="ECO:0000256" key="1">
    <source>
        <dbReference type="SAM" id="Phobius"/>
    </source>
</evidence>
<accession>A0ABS2DDZ1</accession>
<reference evidence="2 3" key="1">
    <citation type="submission" date="2021-02" db="EMBL/GenBank/DDBJ databases">
        <title>Bacillus sp. RD4P76, an endophyte from a halophyte.</title>
        <authorList>
            <person name="Sun J.-Q."/>
        </authorList>
    </citation>
    <scope>NUCLEOTIDE SEQUENCE [LARGE SCALE GENOMIC DNA]</scope>
    <source>
        <strain evidence="2 3">RD4P76</strain>
    </source>
</reference>
<dbReference type="Proteomes" id="UP001518925">
    <property type="component" value="Unassembled WGS sequence"/>
</dbReference>
<gene>
    <name evidence="2" type="ORF">JR050_03100</name>
</gene>
<evidence type="ECO:0000313" key="3">
    <source>
        <dbReference type="Proteomes" id="UP001518925"/>
    </source>
</evidence>
<keyword evidence="3" id="KW-1185">Reference proteome</keyword>
<comment type="caution">
    <text evidence="2">The sequence shown here is derived from an EMBL/GenBank/DDBJ whole genome shotgun (WGS) entry which is preliminary data.</text>
</comment>
<feature type="transmembrane region" description="Helical" evidence="1">
    <location>
        <begin position="29"/>
        <end position="51"/>
    </location>
</feature>
<organism evidence="2 3">
    <name type="scientific">Bacillus suaedaesalsae</name>
    <dbReference type="NCBI Taxonomy" id="2810349"/>
    <lineage>
        <taxon>Bacteria</taxon>
        <taxon>Bacillati</taxon>
        <taxon>Bacillota</taxon>
        <taxon>Bacilli</taxon>
        <taxon>Bacillales</taxon>
        <taxon>Bacillaceae</taxon>
        <taxon>Bacillus</taxon>
    </lineage>
</organism>
<name>A0ABS2DDZ1_9BACI</name>
<keyword evidence="1" id="KW-1133">Transmembrane helix</keyword>